<name>A0A3D9B8Z3_9FLAO</name>
<dbReference type="RefSeq" id="WP_115951750.1">
    <property type="nucleotide sequence ID" value="NZ_QNVS01000103.1"/>
</dbReference>
<dbReference type="Pfam" id="PF18885">
    <property type="entry name" value="DUF5648"/>
    <property type="match status" value="1"/>
</dbReference>
<reference evidence="2 3" key="1">
    <citation type="journal article" date="2006" name="Int. J. Syst. Evol. Microbiol.">
        <title>Chryseobacterium piscium sp. nov., isolated from fish of the South Atlantic Ocean off South Africa.</title>
        <authorList>
            <person name="de Beer H."/>
            <person name="Hugo C.J."/>
            <person name="Jooste P.J."/>
            <person name="Vancanneyt M."/>
            <person name="Coenye T."/>
            <person name="Vandamme P."/>
        </authorList>
    </citation>
    <scope>NUCLEOTIDE SEQUENCE [LARGE SCALE GENOMIC DNA]</scope>
    <source>
        <strain evidence="2 3">CCUG 51923</strain>
    </source>
</reference>
<accession>A0A3D9B8Z3</accession>
<proteinExistence type="predicted"/>
<gene>
    <name evidence="2" type="ORF">DRF62_19335</name>
</gene>
<dbReference type="AlphaFoldDB" id="A0A3D9B8Z3"/>
<protein>
    <recommendedName>
        <fullName evidence="1">MACPF domain-containing protein</fullName>
    </recommendedName>
</protein>
<evidence type="ECO:0000313" key="2">
    <source>
        <dbReference type="EMBL" id="REC49859.1"/>
    </source>
</evidence>
<dbReference type="Proteomes" id="UP000256512">
    <property type="component" value="Unassembled WGS sequence"/>
</dbReference>
<dbReference type="Pfam" id="PF01823">
    <property type="entry name" value="MACPF"/>
    <property type="match status" value="1"/>
</dbReference>
<organism evidence="2 3">
    <name type="scientific">Chryseobacterium piscium</name>
    <dbReference type="NCBI Taxonomy" id="333702"/>
    <lineage>
        <taxon>Bacteria</taxon>
        <taxon>Pseudomonadati</taxon>
        <taxon>Bacteroidota</taxon>
        <taxon>Flavobacteriia</taxon>
        <taxon>Flavobacteriales</taxon>
        <taxon>Weeksellaceae</taxon>
        <taxon>Chryseobacterium group</taxon>
        <taxon>Chryseobacterium</taxon>
    </lineage>
</organism>
<dbReference type="PROSITE" id="PS51257">
    <property type="entry name" value="PROKAR_LIPOPROTEIN"/>
    <property type="match status" value="1"/>
</dbReference>
<feature type="domain" description="MACPF" evidence="1">
    <location>
        <begin position="16"/>
        <end position="348"/>
    </location>
</feature>
<dbReference type="PROSITE" id="PS51412">
    <property type="entry name" value="MACPF_2"/>
    <property type="match status" value="1"/>
</dbReference>
<dbReference type="EMBL" id="QNVS01000103">
    <property type="protein sequence ID" value="REC49859.1"/>
    <property type="molecule type" value="Genomic_DNA"/>
</dbReference>
<keyword evidence="3" id="KW-1185">Reference proteome</keyword>
<dbReference type="InterPro" id="IPR043708">
    <property type="entry name" value="DUF5648"/>
</dbReference>
<sequence>MQKQISFFLSALSLSLITSCSVDNISSNEYADENFISDRSHISSKKFAGDGIYDVLGHGYDATGEYANASSSGFKVIDIEKYKIDHSNRVLSDNSLTQFFTDEYGENAETYSKMVSTKIDVTAGIPLFKKTLSVAFNSSVTTNNKFDAKYIYGSTNLVITQKHNRLNATADELADYLTPEFLQDLQTKTPQQIVQFYGTHVLVDIYTGAKMEVMFQSETTNESRDRAARIGVKVGMKDIFNVDVNNDVNTSETSKNYSRKLSYRTRGGDPSKGLTGEINLDQVNPKINFAAWQNSSTPNNSVLVDFGFNGLVLIYDLVKDPAKKASLQAYVNQYLDNNKVLLEYIPVPVYGFYSSSERDHYLATHPGTPQNYYGEGELFKAFKYKVPNTVPVYQFYSGTERDHYYSTYPVTPANYVNEGIAFYATLDNSKKPIYQFYSGTERDHFYSTYYGTPANYVPEGVAFYAY</sequence>
<evidence type="ECO:0000259" key="1">
    <source>
        <dbReference type="PROSITE" id="PS51412"/>
    </source>
</evidence>
<dbReference type="InterPro" id="IPR020864">
    <property type="entry name" value="MACPF"/>
</dbReference>
<comment type="caution">
    <text evidence="2">The sequence shown here is derived from an EMBL/GenBank/DDBJ whole genome shotgun (WGS) entry which is preliminary data.</text>
</comment>
<evidence type="ECO:0000313" key="3">
    <source>
        <dbReference type="Proteomes" id="UP000256512"/>
    </source>
</evidence>